<feature type="compositionally biased region" description="Low complexity" evidence="1">
    <location>
        <begin position="835"/>
        <end position="876"/>
    </location>
</feature>
<dbReference type="SMART" id="SM00464">
    <property type="entry name" value="LON"/>
    <property type="match status" value="1"/>
</dbReference>
<dbReference type="Proteomes" id="UP001165080">
    <property type="component" value="Unassembled WGS sequence"/>
</dbReference>
<feature type="compositionally biased region" description="Low complexity" evidence="1">
    <location>
        <begin position="372"/>
        <end position="392"/>
    </location>
</feature>
<feature type="domain" description="Lon N-terminal" evidence="2">
    <location>
        <begin position="681"/>
        <end position="973"/>
    </location>
</feature>
<evidence type="ECO:0000256" key="1">
    <source>
        <dbReference type="SAM" id="MobiDB-lite"/>
    </source>
</evidence>
<feature type="compositionally biased region" description="Low complexity" evidence="1">
    <location>
        <begin position="594"/>
        <end position="605"/>
    </location>
</feature>
<feature type="region of interest" description="Disordered" evidence="1">
    <location>
        <begin position="586"/>
        <end position="609"/>
    </location>
</feature>
<dbReference type="EMBL" id="BRXU01000023">
    <property type="protein sequence ID" value="GLC58584.1"/>
    <property type="molecule type" value="Genomic_DNA"/>
</dbReference>
<dbReference type="PANTHER" id="PTHR46732:SF8">
    <property type="entry name" value="ATP-DEPENDENT PROTEASE LA (LON) DOMAIN PROTEIN"/>
    <property type="match status" value="1"/>
</dbReference>
<protein>
    <recommendedName>
        <fullName evidence="2">Lon N-terminal domain-containing protein</fullName>
    </recommendedName>
</protein>
<feature type="compositionally biased region" description="Acidic residues" evidence="1">
    <location>
        <begin position="437"/>
        <end position="449"/>
    </location>
</feature>
<sequence>MGWAVSQLLGSQKPRRLQTASTSLSEHEGLASGADPSSAPSPAVGTTQLHSVLSAQDGPNSFAVATVTFAPPAEDAGATATASIAQHAAQVALLAVRGALGSQRPPSALVALPSLDLPRPAVQALAEALAGQLGPDTPLLGCSSRQRLPDERRAAAAAAAAAAVPPAAAAVGGGEAGSASPTPSAFAAAGESSSSSSPSSRPPLLHVTLAAAHLPYHEARAIRCETSSLPRLPYLAEALQGRRPPAFLLLAGADSLAVELLTRLENLFPGSCIGTGVAARQLGGRDRRLVLVGPGGAAAAAAAAGGGGGSRTAGGGGAAAAAAAAQAESYGIGRSGDDTTTTAAAAAAGAIPSSSSEFEGHFQRMLLDRDGSATASTSSSSGSGNNSGVTSRGSGGAGGGGGGRRRRLPGAAAGRRSAAGEAAAPPRTSQAAAAVAGDDDSDDDDEDGAAEAEALAAVLDGVKPPYLILGDQVHGGGGALLAVYPKEATTAAAAPPPPPPAVGRRLDASSSDSLARLVLGTDQLHHVALWGSTLASISPPPTGPEPATAFPPAPDNPFYWWPAAVQLPPSLTTDPHSALSHLQHTISGTGRHPTTTTTTTSTATSMDGLGATAAAEGRNGMEGRRDALLAAPPAAAAAAAEKEEGEGEKKVEEGREEEGEEDSEDGEAAAALAALSSDLTGLPLFPLQGVILFPGQTIQLRVFEKRYRLLARSCLQQGAAFGLCWRGMGTTAVVRSYQAAEEGGAGDVMVLLEGGVRFSYEPDDLGVLPATYGLNVAGRAEYVVDEPPGGDQDAAALLATAHSVLDGIAGALEEAVAPSVQQAARTFANALHFASSSGSSSQQPAPAPAAAAAAAPGPASGLAATPATAAAATSPSPSSPTPSQPHQQQQPHPQPQSQSQSQQQPQPQPESDAALLAADLAEAKLAMDAETASLLSLYLAPHIPVHLESLRREWHTSRSALWRLQQEAAWLRSSPRVAMATAASVLRLPREHPLRLMLGLSRVAPVGAA</sequence>
<accession>A0A9W6BUS8</accession>
<feature type="compositionally biased region" description="Gly residues" evidence="1">
    <location>
        <begin position="393"/>
        <end position="402"/>
    </location>
</feature>
<feature type="compositionally biased region" description="Acidic residues" evidence="1">
    <location>
        <begin position="654"/>
        <end position="667"/>
    </location>
</feature>
<dbReference type="PANTHER" id="PTHR46732">
    <property type="entry name" value="ATP-DEPENDENT PROTEASE LA (LON) DOMAIN PROTEIN"/>
    <property type="match status" value="1"/>
</dbReference>
<dbReference type="InterPro" id="IPR003111">
    <property type="entry name" value="Lon_prtase_N"/>
</dbReference>
<feature type="region of interest" description="Disordered" evidence="1">
    <location>
        <begin position="170"/>
        <end position="202"/>
    </location>
</feature>
<feature type="compositionally biased region" description="Low complexity" evidence="1">
    <location>
        <begin position="409"/>
        <end position="436"/>
    </location>
</feature>
<dbReference type="SUPFAM" id="SSF88697">
    <property type="entry name" value="PUA domain-like"/>
    <property type="match status" value="1"/>
</dbReference>
<gene>
    <name evidence="3" type="primary">PLEST005246</name>
    <name evidence="3" type="ORF">PLESTB_001377200</name>
</gene>
<dbReference type="Pfam" id="PF02190">
    <property type="entry name" value="LON_substr_bdg"/>
    <property type="match status" value="1"/>
</dbReference>
<feature type="compositionally biased region" description="Low complexity" evidence="1">
    <location>
        <begin position="177"/>
        <end position="202"/>
    </location>
</feature>
<name>A0A9W6BUS8_9CHLO</name>
<evidence type="ECO:0000313" key="4">
    <source>
        <dbReference type="Proteomes" id="UP001165080"/>
    </source>
</evidence>
<feature type="compositionally biased region" description="Low complexity" evidence="1">
    <location>
        <begin position="31"/>
        <end position="43"/>
    </location>
</feature>
<feature type="region of interest" description="Disordered" evidence="1">
    <location>
        <begin position="632"/>
        <end position="667"/>
    </location>
</feature>
<reference evidence="3 4" key="1">
    <citation type="journal article" date="2023" name="Commun. Biol.">
        <title>Reorganization of the ancestral sex-determining regions during the evolution of trioecy in Pleodorina starrii.</title>
        <authorList>
            <person name="Takahashi K."/>
            <person name="Suzuki S."/>
            <person name="Kawai-Toyooka H."/>
            <person name="Yamamoto K."/>
            <person name="Hamaji T."/>
            <person name="Ootsuki R."/>
            <person name="Yamaguchi H."/>
            <person name="Kawachi M."/>
            <person name="Higashiyama T."/>
            <person name="Nozaki H."/>
        </authorList>
    </citation>
    <scope>NUCLEOTIDE SEQUENCE [LARGE SCALE GENOMIC DNA]</scope>
    <source>
        <strain evidence="3 4">NIES-4479</strain>
    </source>
</reference>
<organism evidence="3 4">
    <name type="scientific">Pleodorina starrii</name>
    <dbReference type="NCBI Taxonomy" id="330485"/>
    <lineage>
        <taxon>Eukaryota</taxon>
        <taxon>Viridiplantae</taxon>
        <taxon>Chlorophyta</taxon>
        <taxon>core chlorophytes</taxon>
        <taxon>Chlorophyceae</taxon>
        <taxon>CS clade</taxon>
        <taxon>Chlamydomonadales</taxon>
        <taxon>Volvocaceae</taxon>
        <taxon>Pleodorina</taxon>
    </lineage>
</organism>
<feature type="compositionally biased region" description="Low complexity" evidence="1">
    <location>
        <begin position="884"/>
        <end position="905"/>
    </location>
</feature>
<feature type="region of interest" description="Disordered" evidence="1">
    <location>
        <begin position="370"/>
        <end position="449"/>
    </location>
</feature>
<evidence type="ECO:0000259" key="2">
    <source>
        <dbReference type="SMART" id="SM00464"/>
    </source>
</evidence>
<dbReference type="InterPro" id="IPR015947">
    <property type="entry name" value="PUA-like_sf"/>
</dbReference>
<keyword evidence="4" id="KW-1185">Reference proteome</keyword>
<feature type="region of interest" description="Disordered" evidence="1">
    <location>
        <begin position="835"/>
        <end position="911"/>
    </location>
</feature>
<dbReference type="InterPro" id="IPR046336">
    <property type="entry name" value="Lon_prtase_N_sf"/>
</dbReference>
<feature type="compositionally biased region" description="Low complexity" evidence="1">
    <location>
        <begin position="338"/>
        <end position="350"/>
    </location>
</feature>
<dbReference type="Gene3D" id="2.30.130.40">
    <property type="entry name" value="LON domain-like"/>
    <property type="match status" value="1"/>
</dbReference>
<comment type="caution">
    <text evidence="3">The sequence shown here is derived from an EMBL/GenBank/DDBJ whole genome shotgun (WGS) entry which is preliminary data.</text>
</comment>
<proteinExistence type="predicted"/>
<feature type="region of interest" description="Disordered" evidence="1">
    <location>
        <begin position="331"/>
        <end position="357"/>
    </location>
</feature>
<evidence type="ECO:0000313" key="3">
    <source>
        <dbReference type="EMBL" id="GLC58584.1"/>
    </source>
</evidence>
<feature type="region of interest" description="Disordered" evidence="1">
    <location>
        <begin position="1"/>
        <end position="45"/>
    </location>
</feature>
<dbReference type="AlphaFoldDB" id="A0A9W6BUS8"/>